<dbReference type="RefSeq" id="WP_213670152.1">
    <property type="nucleotide sequence ID" value="NZ_JAHCDA010000002.1"/>
</dbReference>
<name>A0ABS5QDM6_9PROT</name>
<evidence type="ECO:0000313" key="2">
    <source>
        <dbReference type="EMBL" id="MBS7811478.1"/>
    </source>
</evidence>
<dbReference type="PROSITE" id="PS50883">
    <property type="entry name" value="EAL"/>
    <property type="match status" value="1"/>
</dbReference>
<organism evidence="2 3">
    <name type="scientific">Roseococcus pinisoli</name>
    <dbReference type="NCBI Taxonomy" id="2835040"/>
    <lineage>
        <taxon>Bacteria</taxon>
        <taxon>Pseudomonadati</taxon>
        <taxon>Pseudomonadota</taxon>
        <taxon>Alphaproteobacteria</taxon>
        <taxon>Acetobacterales</taxon>
        <taxon>Roseomonadaceae</taxon>
        <taxon>Roseococcus</taxon>
    </lineage>
</organism>
<dbReference type="InterPro" id="IPR001633">
    <property type="entry name" value="EAL_dom"/>
</dbReference>
<dbReference type="EMBL" id="JAHCDA010000002">
    <property type="protein sequence ID" value="MBS7811478.1"/>
    <property type="molecule type" value="Genomic_DNA"/>
</dbReference>
<evidence type="ECO:0000313" key="3">
    <source>
        <dbReference type="Proteomes" id="UP000766336"/>
    </source>
</evidence>
<dbReference type="SUPFAM" id="SSF141868">
    <property type="entry name" value="EAL domain-like"/>
    <property type="match status" value="1"/>
</dbReference>
<dbReference type="Pfam" id="PF00563">
    <property type="entry name" value="EAL"/>
    <property type="match status" value="1"/>
</dbReference>
<proteinExistence type="predicted"/>
<dbReference type="Gene3D" id="3.20.20.450">
    <property type="entry name" value="EAL domain"/>
    <property type="match status" value="1"/>
</dbReference>
<dbReference type="PANTHER" id="PTHR44757:SF2">
    <property type="entry name" value="BIOFILM ARCHITECTURE MAINTENANCE PROTEIN MBAA"/>
    <property type="match status" value="1"/>
</dbReference>
<feature type="domain" description="EAL" evidence="1">
    <location>
        <begin position="84"/>
        <end position="330"/>
    </location>
</feature>
<sequence length="339" mass="37514">MPTILRSQAEVMSAVVGNTTGFTHILLEDAELPIQRALVDALAEASPRAVVSPLTPLAALSENGDFLRGLLDGTRPTEHTSLRAHRITSAMQAGLSGDSLLLRYQPIVDTHSRRLVMVEALARWRSDPVALTPVNFVPAMEEMGLSRMLGAAVTRLAARDLSRLPGRLPIAVSVNLSVPEMEKRDIAAWLGTQIRASRLPRRRMFVELTETAPVKDRAHLARSMRRLNAAGHGVMLDDFLLDDPRQNLLHLPFAGIKLDRSLVQSLPHSARAREQVRRLARRGLQLTAEGVSSPMLFRLLKNLGVTRAQGFLVGRPLPIEALQAWNNRWRKVPLNSLKE</sequence>
<dbReference type="SMART" id="SM00052">
    <property type="entry name" value="EAL"/>
    <property type="match status" value="1"/>
</dbReference>
<dbReference type="CDD" id="cd01948">
    <property type="entry name" value="EAL"/>
    <property type="match status" value="1"/>
</dbReference>
<dbReference type="Proteomes" id="UP000766336">
    <property type="component" value="Unassembled WGS sequence"/>
</dbReference>
<accession>A0ABS5QDM6</accession>
<dbReference type="PANTHER" id="PTHR44757">
    <property type="entry name" value="DIGUANYLATE CYCLASE DGCP"/>
    <property type="match status" value="1"/>
</dbReference>
<gene>
    <name evidence="2" type="ORF">KHU32_11060</name>
</gene>
<comment type="caution">
    <text evidence="2">The sequence shown here is derived from an EMBL/GenBank/DDBJ whole genome shotgun (WGS) entry which is preliminary data.</text>
</comment>
<keyword evidence="3" id="KW-1185">Reference proteome</keyword>
<dbReference type="InterPro" id="IPR035919">
    <property type="entry name" value="EAL_sf"/>
</dbReference>
<dbReference type="InterPro" id="IPR052155">
    <property type="entry name" value="Biofilm_reg_signaling"/>
</dbReference>
<reference evidence="2 3" key="1">
    <citation type="submission" date="2021-05" db="EMBL/GenBank/DDBJ databases">
        <title>Roseococcus sp. XZZS9, whole genome shotgun sequencing project.</title>
        <authorList>
            <person name="Zhao G."/>
            <person name="Shen L."/>
        </authorList>
    </citation>
    <scope>NUCLEOTIDE SEQUENCE [LARGE SCALE GENOMIC DNA]</scope>
    <source>
        <strain evidence="2 3">XZZS9</strain>
    </source>
</reference>
<evidence type="ECO:0000259" key="1">
    <source>
        <dbReference type="PROSITE" id="PS50883"/>
    </source>
</evidence>
<protein>
    <submittedName>
        <fullName evidence="2">EAL domain-containing protein</fullName>
    </submittedName>
</protein>